<reference evidence="1 2" key="1">
    <citation type="journal article" date="2016" name="Nat. Commun.">
        <title>Thousands of microbial genomes shed light on interconnected biogeochemical processes in an aquifer system.</title>
        <authorList>
            <person name="Anantharaman K."/>
            <person name="Brown C.T."/>
            <person name="Hug L.A."/>
            <person name="Sharon I."/>
            <person name="Castelle C.J."/>
            <person name="Probst A.J."/>
            <person name="Thomas B.C."/>
            <person name="Singh A."/>
            <person name="Wilkins M.J."/>
            <person name="Karaoz U."/>
            <person name="Brodie E.L."/>
            <person name="Williams K.H."/>
            <person name="Hubbard S.S."/>
            <person name="Banfield J.F."/>
        </authorList>
    </citation>
    <scope>NUCLEOTIDE SEQUENCE [LARGE SCALE GENOMIC DNA]</scope>
</reference>
<protein>
    <submittedName>
        <fullName evidence="1">Uncharacterized protein</fullName>
    </submittedName>
</protein>
<name>A0A1F5JJH4_9BACT</name>
<dbReference type="Proteomes" id="UP000177555">
    <property type="component" value="Unassembled WGS sequence"/>
</dbReference>
<evidence type="ECO:0000313" key="2">
    <source>
        <dbReference type="Proteomes" id="UP000177555"/>
    </source>
</evidence>
<evidence type="ECO:0000313" key="1">
    <source>
        <dbReference type="EMBL" id="OGE28797.1"/>
    </source>
</evidence>
<accession>A0A1F5JJH4</accession>
<proteinExistence type="predicted"/>
<sequence>MTKESLLSYLSLDGVETKDLGIAAEALPSYFRVHYGFDDIRRMEWSRSRFKYNLYLVSNKVVIECPDGNFARGPQIREAFEQRVEESTAEELFEVCQSLAHRLSTDGPEGQTIYYRQMVNAYSAIRRDSVKRGEAGRVLNLI</sequence>
<gene>
    <name evidence="1" type="ORF">A2867_04200</name>
</gene>
<dbReference type="AlphaFoldDB" id="A0A1F5JJH4"/>
<comment type="caution">
    <text evidence="1">The sequence shown here is derived from an EMBL/GenBank/DDBJ whole genome shotgun (WGS) entry which is preliminary data.</text>
</comment>
<organism evidence="1 2">
    <name type="scientific">Candidatus Daviesbacteria bacterium RIFCSPHIGHO2_01_FULL_40_11</name>
    <dbReference type="NCBI Taxonomy" id="1797762"/>
    <lineage>
        <taxon>Bacteria</taxon>
        <taxon>Candidatus Daviesiibacteriota</taxon>
    </lineage>
</organism>
<dbReference type="EMBL" id="MFCP01000015">
    <property type="protein sequence ID" value="OGE28797.1"/>
    <property type="molecule type" value="Genomic_DNA"/>
</dbReference>